<protein>
    <submittedName>
        <fullName evidence="1">Uncharacterized protein</fullName>
    </submittedName>
</protein>
<organism evidence="1 2">
    <name type="scientific">Monosporascus cannonballus</name>
    <dbReference type="NCBI Taxonomy" id="155416"/>
    <lineage>
        <taxon>Eukaryota</taxon>
        <taxon>Fungi</taxon>
        <taxon>Dikarya</taxon>
        <taxon>Ascomycota</taxon>
        <taxon>Pezizomycotina</taxon>
        <taxon>Sordariomycetes</taxon>
        <taxon>Xylariomycetidae</taxon>
        <taxon>Xylariales</taxon>
        <taxon>Xylariales incertae sedis</taxon>
        <taxon>Monosporascus</taxon>
    </lineage>
</organism>
<evidence type="ECO:0000313" key="2">
    <source>
        <dbReference type="Proteomes" id="UP000294003"/>
    </source>
</evidence>
<comment type="caution">
    <text evidence="1">The sequence shown here is derived from an EMBL/GenBank/DDBJ whole genome shotgun (WGS) entry which is preliminary data.</text>
</comment>
<proteinExistence type="predicted"/>
<keyword evidence="2" id="KW-1185">Reference proteome</keyword>
<dbReference type="EMBL" id="QJNS01000099">
    <property type="protein sequence ID" value="RYO87558.1"/>
    <property type="molecule type" value="Genomic_DNA"/>
</dbReference>
<dbReference type="Proteomes" id="UP000294003">
    <property type="component" value="Unassembled WGS sequence"/>
</dbReference>
<name>A0ABY0HBC7_9PEZI</name>
<gene>
    <name evidence="1" type="ORF">DL762_004204</name>
</gene>
<evidence type="ECO:0000313" key="1">
    <source>
        <dbReference type="EMBL" id="RYO87558.1"/>
    </source>
</evidence>
<accession>A0ABY0HBC7</accession>
<reference evidence="1 2" key="1">
    <citation type="submission" date="2018-06" db="EMBL/GenBank/DDBJ databases">
        <title>Complete Genomes of Monosporascus.</title>
        <authorList>
            <person name="Robinson A.J."/>
            <person name="Natvig D.O."/>
        </authorList>
    </citation>
    <scope>NUCLEOTIDE SEQUENCE [LARGE SCALE GENOMIC DNA]</scope>
    <source>
        <strain evidence="1 2">CBS 609.92</strain>
    </source>
</reference>
<sequence>MKRTDLERIQKRAPTSDVKLTALQSPTAAVTKLYYETLTSHTEAYNRRKFINRLLDFWKVLDRSYENDVGAEPIDERIRYLYSIVNGDCAAPSGRPGAGILLCNDSSREVHIPCFLIADSAVGVLIHCHWTTYSSDVATGVRAT</sequence>